<reference evidence="2" key="1">
    <citation type="submission" date="2021-04" db="EMBL/GenBank/DDBJ databases">
        <authorList>
            <person name="Chebbi M.A.C M."/>
        </authorList>
    </citation>
    <scope>NUCLEOTIDE SEQUENCE</scope>
</reference>
<dbReference type="SUPFAM" id="SSF50985">
    <property type="entry name" value="RCC1/BLIP-II"/>
    <property type="match status" value="1"/>
</dbReference>
<feature type="repeat" description="RCC1" evidence="1">
    <location>
        <begin position="224"/>
        <end position="282"/>
    </location>
</feature>
<dbReference type="PANTHER" id="PTHR46849">
    <property type="entry name" value="RCC1 DOMAIN-CONTAINING PROTEIN 1"/>
    <property type="match status" value="1"/>
</dbReference>
<proteinExistence type="predicted"/>
<keyword evidence="3" id="KW-1185">Reference proteome</keyword>
<comment type="caution">
    <text evidence="2">The sequence shown here is derived from an EMBL/GenBank/DDBJ whole genome shotgun (WGS) entry which is preliminary data.</text>
</comment>
<dbReference type="EMBL" id="CAJNRD030001123">
    <property type="protein sequence ID" value="CAG5101898.1"/>
    <property type="molecule type" value="Genomic_DNA"/>
</dbReference>
<evidence type="ECO:0000313" key="3">
    <source>
        <dbReference type="Proteomes" id="UP000786811"/>
    </source>
</evidence>
<evidence type="ECO:0000256" key="1">
    <source>
        <dbReference type="PROSITE-ProRule" id="PRU00235"/>
    </source>
</evidence>
<protein>
    <submittedName>
        <fullName evidence="2">Similar to RCCD1: RCC1 domain-containing protein 1 (Homo sapiens)</fullName>
    </submittedName>
</protein>
<accession>A0A8J2HLL1</accession>
<dbReference type="Pfam" id="PF00415">
    <property type="entry name" value="RCC1"/>
    <property type="match status" value="2"/>
</dbReference>
<dbReference type="PANTHER" id="PTHR46849:SF1">
    <property type="entry name" value="RCC1 DOMAIN-CONTAINING PROTEIN 1"/>
    <property type="match status" value="1"/>
</dbReference>
<dbReference type="Gene3D" id="2.130.10.30">
    <property type="entry name" value="Regulator of chromosome condensation 1/beta-lactamase-inhibitor protein II"/>
    <property type="match status" value="1"/>
</dbReference>
<dbReference type="Proteomes" id="UP000786811">
    <property type="component" value="Unassembled WGS sequence"/>
</dbReference>
<dbReference type="PRINTS" id="PR00633">
    <property type="entry name" value="RCCNDNSATION"/>
</dbReference>
<dbReference type="InterPro" id="IPR009091">
    <property type="entry name" value="RCC1/BLIP-II"/>
</dbReference>
<gene>
    <name evidence="2" type="ORF">HICCMSTLAB_LOCUS10745</name>
</gene>
<feature type="repeat" description="RCC1" evidence="1">
    <location>
        <begin position="172"/>
        <end position="223"/>
    </location>
</feature>
<dbReference type="AlphaFoldDB" id="A0A8J2HLL1"/>
<dbReference type="InterPro" id="IPR000408">
    <property type="entry name" value="Reg_chr_condens"/>
</dbReference>
<evidence type="ECO:0000313" key="2">
    <source>
        <dbReference type="EMBL" id="CAG5101898.1"/>
    </source>
</evidence>
<organism evidence="2 3">
    <name type="scientific">Cotesia congregata</name>
    <name type="common">Parasitoid wasp</name>
    <name type="synonym">Apanteles congregatus</name>
    <dbReference type="NCBI Taxonomy" id="51543"/>
    <lineage>
        <taxon>Eukaryota</taxon>
        <taxon>Metazoa</taxon>
        <taxon>Ecdysozoa</taxon>
        <taxon>Arthropoda</taxon>
        <taxon>Hexapoda</taxon>
        <taxon>Insecta</taxon>
        <taxon>Pterygota</taxon>
        <taxon>Neoptera</taxon>
        <taxon>Endopterygota</taxon>
        <taxon>Hymenoptera</taxon>
        <taxon>Apocrita</taxon>
        <taxon>Ichneumonoidea</taxon>
        <taxon>Braconidae</taxon>
        <taxon>Microgastrinae</taxon>
        <taxon>Cotesia</taxon>
    </lineage>
</organism>
<sequence length="336" mass="37539">MFYYSGFNVSPKITSSDNNRPIIDNFSEVKINNLSNITLGWNYLLVWKKNSVFISEKYTNNCDEKQLSIPTSPSTKFSSAFAGKSSITLISTDNQIWQYKLYSEEWNKVDNFTAKDELVLKIDGTNQNICALTNYGRIYNIPILLEMPAGNNSKYTDIVCGFEHTLVLTNNGEVYSFGGGSRGQLGHNDLENSDEPLLIEALAGLKAVKVAAGGWHNAVITSDKDLYTWGWNTSGELGLIGSEKVIAVPTIVDFYNEKEEKVDVNVTDVECGNNFTICQTDDGQLWGCGSNKYGQLGLSQLSITSTDKFVRLNSKFDCKNINYFKCRDWSTIINVK</sequence>
<name>A0A8J2HLL1_COTCN</name>
<dbReference type="OrthoDB" id="5370059at2759"/>
<dbReference type="InterPro" id="IPR052830">
    <property type="entry name" value="RCC1_domain-containing"/>
</dbReference>
<dbReference type="PROSITE" id="PS50012">
    <property type="entry name" value="RCC1_3"/>
    <property type="match status" value="2"/>
</dbReference>